<keyword evidence="5" id="KW-1185">Reference proteome</keyword>
<organism evidence="4 5">
    <name type="scientific">Plasmopara halstedii</name>
    <name type="common">Downy mildew of sunflower</name>
    <dbReference type="NCBI Taxonomy" id="4781"/>
    <lineage>
        <taxon>Eukaryota</taxon>
        <taxon>Sar</taxon>
        <taxon>Stramenopiles</taxon>
        <taxon>Oomycota</taxon>
        <taxon>Peronosporomycetes</taxon>
        <taxon>Peronosporales</taxon>
        <taxon>Peronosporaceae</taxon>
        <taxon>Plasmopara</taxon>
    </lineage>
</organism>
<dbReference type="Proteomes" id="UP000054928">
    <property type="component" value="Unassembled WGS sequence"/>
</dbReference>
<feature type="domain" description="Retrovirus-related Pol polyprotein from transposon TNT 1-94-like beta-barrel" evidence="2">
    <location>
        <begin position="80"/>
        <end position="133"/>
    </location>
</feature>
<dbReference type="RefSeq" id="XP_024582531.1">
    <property type="nucleotide sequence ID" value="XM_024716987.1"/>
</dbReference>
<evidence type="ECO:0000313" key="4">
    <source>
        <dbReference type="EMBL" id="CEG46162.1"/>
    </source>
</evidence>
<evidence type="ECO:0000313" key="5">
    <source>
        <dbReference type="Proteomes" id="UP000054928"/>
    </source>
</evidence>
<dbReference type="EMBL" id="CCYD01002047">
    <property type="protein sequence ID" value="CEG46162.1"/>
    <property type="molecule type" value="Genomic_DNA"/>
</dbReference>
<dbReference type="Pfam" id="PF22936">
    <property type="entry name" value="Pol_BBD"/>
    <property type="match status" value="1"/>
</dbReference>
<dbReference type="InterPro" id="IPR054722">
    <property type="entry name" value="PolX-like_BBD"/>
</dbReference>
<dbReference type="GeneID" id="36397634"/>
<dbReference type="InterPro" id="IPR057670">
    <property type="entry name" value="SH3_retrovirus"/>
</dbReference>
<sequence>MCALTRRDKKEAVVKASLYQLKPRPARNGDGRYENSRNGNCGRRNGNGNGGHGAWKNYAARSSGDRFNDHCHGCEGNSTWFSNSRASCHMSGMLDDFSDYRQSDTPISVKVSSEQRLQARGVGQVRIILAGGCSVKHTAHRCTFLGYSDMTKGFRCWDIVDHRIVTTRTIQLGERPPPWHWTVIPTVSPSCKQMQRCSSRITEKRSRGLLLLTSRRSKTFEARIPAGGEIGHAARIEHSRPYLWHGVQFGQVVRQSYAAKDQIALMMSRMATQHLAGCTVTLYLSSVLDAERQPASEEVEDYQRSCWQIFHQILLRGLTDIML</sequence>
<feature type="region of interest" description="Disordered" evidence="1">
    <location>
        <begin position="22"/>
        <end position="48"/>
    </location>
</feature>
<evidence type="ECO:0000259" key="2">
    <source>
        <dbReference type="Pfam" id="PF22936"/>
    </source>
</evidence>
<accession>A0A0P1AWN9</accession>
<protein>
    <submittedName>
        <fullName evidence="4">Uncharacterized protein</fullName>
    </submittedName>
</protein>
<dbReference type="Pfam" id="PF25597">
    <property type="entry name" value="SH3_retrovirus"/>
    <property type="match status" value="1"/>
</dbReference>
<feature type="domain" description="Retroviral polymerase SH3-like" evidence="3">
    <location>
        <begin position="139"/>
        <end position="178"/>
    </location>
</feature>
<evidence type="ECO:0000259" key="3">
    <source>
        <dbReference type="Pfam" id="PF25597"/>
    </source>
</evidence>
<name>A0A0P1AWN9_PLAHL</name>
<dbReference type="AlphaFoldDB" id="A0A0P1AWN9"/>
<reference evidence="5" key="1">
    <citation type="submission" date="2014-09" db="EMBL/GenBank/DDBJ databases">
        <authorList>
            <person name="Sharma Rahul"/>
            <person name="Thines Marco"/>
        </authorList>
    </citation>
    <scope>NUCLEOTIDE SEQUENCE [LARGE SCALE GENOMIC DNA]</scope>
</reference>
<evidence type="ECO:0000256" key="1">
    <source>
        <dbReference type="SAM" id="MobiDB-lite"/>
    </source>
</evidence>
<proteinExistence type="predicted"/>